<evidence type="ECO:0000256" key="2">
    <source>
        <dbReference type="SAM" id="MobiDB-lite"/>
    </source>
</evidence>
<dbReference type="SMART" id="SM00360">
    <property type="entry name" value="RRM"/>
    <property type="match status" value="1"/>
</dbReference>
<evidence type="ECO:0000259" key="3">
    <source>
        <dbReference type="PROSITE" id="PS50102"/>
    </source>
</evidence>
<dbReference type="AlphaFoldDB" id="A0AAD6NG87"/>
<dbReference type="GO" id="GO:0003723">
    <property type="term" value="F:RNA binding"/>
    <property type="evidence" value="ECO:0007669"/>
    <property type="project" value="UniProtKB-UniRule"/>
</dbReference>
<reference evidence="4" key="1">
    <citation type="submission" date="2023-01" db="EMBL/GenBank/DDBJ databases">
        <title>The chitinases involved in constricting ring structure development in the nematode-trapping fungus Drechslerella dactyloides.</title>
        <authorList>
            <person name="Wang R."/>
            <person name="Zhang L."/>
            <person name="Tang P."/>
            <person name="Li S."/>
            <person name="Liang L."/>
        </authorList>
    </citation>
    <scope>NUCLEOTIDE SEQUENCE</scope>
    <source>
        <strain evidence="4">YMF1.00031</strain>
    </source>
</reference>
<comment type="caution">
    <text evidence="4">The sequence shown here is derived from an EMBL/GenBank/DDBJ whole genome shotgun (WGS) entry which is preliminary data.</text>
</comment>
<name>A0AAD6NG87_DREDA</name>
<dbReference type="Pfam" id="PF00076">
    <property type="entry name" value="RRM_1"/>
    <property type="match status" value="1"/>
</dbReference>
<accession>A0AAD6NG87</accession>
<dbReference type="InterPro" id="IPR012677">
    <property type="entry name" value="Nucleotide-bd_a/b_plait_sf"/>
</dbReference>
<feature type="compositionally biased region" description="Basic and acidic residues" evidence="2">
    <location>
        <begin position="160"/>
        <end position="174"/>
    </location>
</feature>
<sequence length="194" mass="21144">MKSRKAVNVHPHHCITSATNSRPDRLRLEVRPQFVMSDETRTKCTIHVTGLDPATTSAALHEFFLPFGEIVDIHLPLDKATQTARGFAHVEFSESGDADAAIDNADQAELFGKVVRVSRAKAPVNAGRDGRVVEGLGSRVAVWEQEGWLKRHEVAEEDRLAVEEAGEKKEEGKGAGDPMEGLEGLDVAGPKMRA</sequence>
<dbReference type="PROSITE" id="PS50102">
    <property type="entry name" value="RRM"/>
    <property type="match status" value="1"/>
</dbReference>
<keyword evidence="5" id="KW-1185">Reference proteome</keyword>
<feature type="region of interest" description="Disordered" evidence="2">
    <location>
        <begin position="160"/>
        <end position="194"/>
    </location>
</feature>
<dbReference type="Proteomes" id="UP001221413">
    <property type="component" value="Unassembled WGS sequence"/>
</dbReference>
<dbReference type="InterPro" id="IPR000504">
    <property type="entry name" value="RRM_dom"/>
</dbReference>
<evidence type="ECO:0000313" key="4">
    <source>
        <dbReference type="EMBL" id="KAJ6256972.1"/>
    </source>
</evidence>
<dbReference type="PANTHER" id="PTHR48037:SF1">
    <property type="entry name" value="RRM DOMAIN-CONTAINING PROTEIN"/>
    <property type="match status" value="1"/>
</dbReference>
<dbReference type="Gene3D" id="3.30.70.330">
    <property type="match status" value="1"/>
</dbReference>
<proteinExistence type="predicted"/>
<protein>
    <recommendedName>
        <fullName evidence="3">RRM domain-containing protein</fullName>
    </recommendedName>
</protein>
<gene>
    <name evidence="4" type="ORF">Dda_7855</name>
</gene>
<dbReference type="PANTHER" id="PTHR48037">
    <property type="entry name" value="ATPASE E1"/>
    <property type="match status" value="1"/>
</dbReference>
<keyword evidence="1" id="KW-0694">RNA-binding</keyword>
<evidence type="ECO:0000256" key="1">
    <source>
        <dbReference type="PROSITE-ProRule" id="PRU00176"/>
    </source>
</evidence>
<organism evidence="4 5">
    <name type="scientific">Drechslerella dactyloides</name>
    <name type="common">Nematode-trapping fungus</name>
    <name type="synonym">Arthrobotrys dactyloides</name>
    <dbReference type="NCBI Taxonomy" id="74499"/>
    <lineage>
        <taxon>Eukaryota</taxon>
        <taxon>Fungi</taxon>
        <taxon>Dikarya</taxon>
        <taxon>Ascomycota</taxon>
        <taxon>Pezizomycotina</taxon>
        <taxon>Orbiliomycetes</taxon>
        <taxon>Orbiliales</taxon>
        <taxon>Orbiliaceae</taxon>
        <taxon>Drechslerella</taxon>
    </lineage>
</organism>
<feature type="domain" description="RRM" evidence="3">
    <location>
        <begin position="44"/>
        <end position="122"/>
    </location>
</feature>
<dbReference type="InterPro" id="IPR035979">
    <property type="entry name" value="RBD_domain_sf"/>
</dbReference>
<evidence type="ECO:0000313" key="5">
    <source>
        <dbReference type="Proteomes" id="UP001221413"/>
    </source>
</evidence>
<dbReference type="EMBL" id="JAQGDS010000011">
    <property type="protein sequence ID" value="KAJ6256972.1"/>
    <property type="molecule type" value="Genomic_DNA"/>
</dbReference>
<dbReference type="SUPFAM" id="SSF54928">
    <property type="entry name" value="RNA-binding domain, RBD"/>
    <property type="match status" value="1"/>
</dbReference>